<keyword evidence="19" id="KW-1185">Reference proteome</keyword>
<dbReference type="KEGG" id="goe:100905753"/>
<dbReference type="RefSeq" id="XP_003738553.1">
    <property type="nucleotide sequence ID" value="XM_003738505.1"/>
</dbReference>
<dbReference type="Gene3D" id="3.40.50.150">
    <property type="entry name" value="Vaccinia Virus protein VP39"/>
    <property type="match status" value="1"/>
</dbReference>
<dbReference type="GO" id="GO:0005737">
    <property type="term" value="C:cytoplasm"/>
    <property type="evidence" value="ECO:0007669"/>
    <property type="project" value="UniProtKB-SubCell"/>
</dbReference>
<evidence type="ECO:0000256" key="6">
    <source>
        <dbReference type="ARBA" id="ARBA00022691"/>
    </source>
</evidence>
<dbReference type="PROSITE" id="PS51627">
    <property type="entry name" value="SAM_MT_TRM11"/>
    <property type="match status" value="1"/>
</dbReference>
<feature type="domain" description="tRNA (guanine(10)-N(2))-methyltransferase TRMT11 N-terminal" evidence="18">
    <location>
        <begin position="2"/>
        <end position="183"/>
    </location>
</feature>
<feature type="compositionally biased region" description="Polar residues" evidence="16">
    <location>
        <begin position="432"/>
        <end position="443"/>
    </location>
</feature>
<keyword evidence="8 15" id="KW-0694">RNA-binding</keyword>
<evidence type="ECO:0000256" key="5">
    <source>
        <dbReference type="ARBA" id="ARBA00022679"/>
    </source>
</evidence>
<keyword evidence="2" id="KW-0963">Cytoplasm</keyword>
<dbReference type="InterPro" id="IPR029063">
    <property type="entry name" value="SAM-dependent_MTases_sf"/>
</dbReference>
<evidence type="ECO:0000259" key="17">
    <source>
        <dbReference type="Pfam" id="PF01170"/>
    </source>
</evidence>
<evidence type="ECO:0000256" key="9">
    <source>
        <dbReference type="ARBA" id="ARBA00050985"/>
    </source>
</evidence>
<keyword evidence="5 15" id="KW-0808">Transferase</keyword>
<evidence type="ECO:0000256" key="7">
    <source>
        <dbReference type="ARBA" id="ARBA00022694"/>
    </source>
</evidence>
<comment type="function">
    <text evidence="10">Catalytic subunit of the TRMT11-TRM112 methyltransferase complex, that specifically mediates the S-adenosyl-L-methionine-dependent N(2)-methylation of guanosine nucleotide at position 10 (m2G10) in tRNAs. This is one of the major tRNA (guanine-N(2))-methyltransferases.</text>
</comment>
<dbReference type="GO" id="GO:0000049">
    <property type="term" value="F:tRNA binding"/>
    <property type="evidence" value="ECO:0007669"/>
    <property type="project" value="UniProtKB-UniRule"/>
</dbReference>
<accession>A0AAJ6QNL9</accession>
<evidence type="ECO:0000256" key="11">
    <source>
        <dbReference type="ARBA" id="ARBA00065434"/>
    </source>
</evidence>
<dbReference type="GO" id="GO:0160102">
    <property type="term" value="F:tRNA (guanine(10)-N2)-methyltransferase activity"/>
    <property type="evidence" value="ECO:0007669"/>
    <property type="project" value="UniProtKB-EC"/>
</dbReference>
<evidence type="ECO:0000256" key="3">
    <source>
        <dbReference type="ARBA" id="ARBA00022555"/>
    </source>
</evidence>
<keyword evidence="4 15" id="KW-0489">Methyltransferase</keyword>
<dbReference type="EC" id="2.1.1.214" evidence="12"/>
<dbReference type="Pfam" id="PF25904">
    <property type="entry name" value="Tmrp11_N"/>
    <property type="match status" value="1"/>
</dbReference>
<evidence type="ECO:0000256" key="16">
    <source>
        <dbReference type="SAM" id="MobiDB-lite"/>
    </source>
</evidence>
<dbReference type="PROSITE" id="PS00092">
    <property type="entry name" value="N6_MTASE"/>
    <property type="match status" value="1"/>
</dbReference>
<evidence type="ECO:0000256" key="1">
    <source>
        <dbReference type="ARBA" id="ARBA00004496"/>
    </source>
</evidence>
<name>A0AAJ6QNL9_9ACAR</name>
<keyword evidence="3 15" id="KW-0820">tRNA-binding</keyword>
<evidence type="ECO:0000256" key="8">
    <source>
        <dbReference type="ARBA" id="ARBA00022884"/>
    </source>
</evidence>
<dbReference type="SUPFAM" id="SSF53335">
    <property type="entry name" value="S-adenosyl-L-methionine-dependent methyltransferases"/>
    <property type="match status" value="1"/>
</dbReference>
<comment type="subunit">
    <text evidence="11">Part of the heterodimeric TRMT11-TRM112 methyltransferase complex; this complex forms an active tRNA methyltransferase, where TRMT112 acts as an activator of the catalytic subunit TRMT11.</text>
</comment>
<proteinExistence type="inferred from homology"/>
<evidence type="ECO:0000313" key="19">
    <source>
        <dbReference type="Proteomes" id="UP000694867"/>
    </source>
</evidence>
<evidence type="ECO:0000256" key="12">
    <source>
        <dbReference type="ARBA" id="ARBA00066937"/>
    </source>
</evidence>
<evidence type="ECO:0000256" key="15">
    <source>
        <dbReference type="PROSITE-ProRule" id="PRU00959"/>
    </source>
</evidence>
<comment type="similarity">
    <text evidence="15">Belongs to the class I-like SAM-binding methyltransferase superfamily. TRM11 methyltransferase family.</text>
</comment>
<dbReference type="PIRSF" id="PIRSF017259">
    <property type="entry name" value="tRNA_mtfrase_TRM11"/>
    <property type="match status" value="1"/>
</dbReference>
<evidence type="ECO:0000313" key="20">
    <source>
        <dbReference type="RefSeq" id="XP_003738553.1"/>
    </source>
</evidence>
<evidence type="ECO:0000256" key="10">
    <source>
        <dbReference type="ARBA" id="ARBA00056270"/>
    </source>
</evidence>
<organism evidence="19 20">
    <name type="scientific">Galendromus occidentalis</name>
    <name type="common">western predatory mite</name>
    <dbReference type="NCBI Taxonomy" id="34638"/>
    <lineage>
        <taxon>Eukaryota</taxon>
        <taxon>Metazoa</taxon>
        <taxon>Ecdysozoa</taxon>
        <taxon>Arthropoda</taxon>
        <taxon>Chelicerata</taxon>
        <taxon>Arachnida</taxon>
        <taxon>Acari</taxon>
        <taxon>Parasitiformes</taxon>
        <taxon>Mesostigmata</taxon>
        <taxon>Gamasina</taxon>
        <taxon>Phytoseioidea</taxon>
        <taxon>Phytoseiidae</taxon>
        <taxon>Typhlodrominae</taxon>
        <taxon>Galendromus</taxon>
    </lineage>
</organism>
<dbReference type="InterPro" id="IPR059073">
    <property type="entry name" value="TRMT11_N"/>
</dbReference>
<dbReference type="InterPro" id="IPR000241">
    <property type="entry name" value="RlmKL-like_Mtase"/>
</dbReference>
<keyword evidence="6 15" id="KW-0949">S-adenosyl-L-methionine</keyword>
<evidence type="ECO:0000256" key="4">
    <source>
        <dbReference type="ARBA" id="ARBA00022603"/>
    </source>
</evidence>
<feature type="region of interest" description="Disordered" evidence="16">
    <location>
        <begin position="430"/>
        <end position="459"/>
    </location>
</feature>
<dbReference type="PANTHER" id="PTHR13370:SF3">
    <property type="entry name" value="TRNA (GUANINE(10)-N2)-METHYLTRANSFERASE HOMOLOG"/>
    <property type="match status" value="1"/>
</dbReference>
<dbReference type="PANTHER" id="PTHR13370">
    <property type="entry name" value="RNA METHYLASE-RELATED"/>
    <property type="match status" value="1"/>
</dbReference>
<protein>
    <recommendedName>
        <fullName evidence="13">tRNA (guanine(10)-N(2))-methyltransferase TRMT11</fullName>
        <ecNumber evidence="12">2.1.1.214</ecNumber>
    </recommendedName>
    <alternativeName>
        <fullName evidence="14">tRNA methyltransferase 11 homolog</fullName>
    </alternativeName>
</protein>
<dbReference type="GO" id="GO:0008033">
    <property type="term" value="P:tRNA processing"/>
    <property type="evidence" value="ECO:0007669"/>
    <property type="project" value="UniProtKB-UniRule"/>
</dbReference>
<gene>
    <name evidence="20" type="primary">LOC100905753</name>
</gene>
<evidence type="ECO:0000259" key="18">
    <source>
        <dbReference type="Pfam" id="PF25904"/>
    </source>
</evidence>
<dbReference type="GO" id="GO:0043527">
    <property type="term" value="C:tRNA methyltransferase complex"/>
    <property type="evidence" value="ECO:0007669"/>
    <property type="project" value="UniProtKB-ARBA"/>
</dbReference>
<dbReference type="Pfam" id="PF01170">
    <property type="entry name" value="UPF0020"/>
    <property type="match status" value="1"/>
</dbReference>
<evidence type="ECO:0000256" key="2">
    <source>
        <dbReference type="ARBA" id="ARBA00022490"/>
    </source>
</evidence>
<sequence>MKKYLIWFVHEHVEFRHAELQSLIELLGAKLEFLERKIDGRRLWMVDTSEEFVEPPWMIVACEELEHILNICRRSILIRYVIELYAQGESFEEVVNELKQQDIEAHDDLFKFEVEAFGRRKISREEKVAKMERLSFLPLNGSVSLKDYKHAYYIIEYYGQENNVFRENPLRVFFGRLVAEGRRDLVDWLSLKKRLFIANTSMDPTLSIVMSNMAKSKEADLVFDPFVGSASLLVAAALHGAYVLGMDIDFLLLHGRAKPSRCKVEKRQAGESVYNNLKQYGVEKKYLDVIVGDSSLPVLRHLTMNAILTDPPYGIRESTERIGTRKNKYGGLNHAPEDHYPSKVSYNLDEVVRDLMKFSAATLPIGGRLVFWIPVFREDFIRDLDRGKACPKHPCFSMVACSEQRLTTHSSRMLFTFEKVKELEESDLQKLSDPSLSLDQDQQSFRDKYFGKYDPRISP</sequence>
<reference evidence="20" key="1">
    <citation type="submission" date="2025-08" db="UniProtKB">
        <authorList>
            <consortium name="RefSeq"/>
        </authorList>
    </citation>
    <scope>IDENTIFICATION</scope>
</reference>
<dbReference type="InterPro" id="IPR016691">
    <property type="entry name" value="TRMT11"/>
</dbReference>
<evidence type="ECO:0000256" key="14">
    <source>
        <dbReference type="ARBA" id="ARBA00075308"/>
    </source>
</evidence>
<dbReference type="InterPro" id="IPR002052">
    <property type="entry name" value="DNA_methylase_N6_adenine_CS"/>
</dbReference>
<comment type="catalytic activity">
    <reaction evidence="9">
        <text>guanosine(10) in tRNA + S-adenosyl-L-methionine = N(2)-methylguanosine(10) in tRNA + S-adenosyl-L-homocysteine + H(+)</text>
        <dbReference type="Rhea" id="RHEA:43128"/>
        <dbReference type="Rhea" id="RHEA-COMP:10355"/>
        <dbReference type="Rhea" id="RHEA-COMP:10357"/>
        <dbReference type="ChEBI" id="CHEBI:15378"/>
        <dbReference type="ChEBI" id="CHEBI:57856"/>
        <dbReference type="ChEBI" id="CHEBI:59789"/>
        <dbReference type="ChEBI" id="CHEBI:74269"/>
        <dbReference type="ChEBI" id="CHEBI:74481"/>
        <dbReference type="EC" id="2.1.1.214"/>
    </reaction>
    <physiologicalReaction direction="left-to-right" evidence="9">
        <dbReference type="Rhea" id="RHEA:43129"/>
    </physiologicalReaction>
</comment>
<dbReference type="GeneID" id="100905753"/>
<dbReference type="Proteomes" id="UP000694867">
    <property type="component" value="Unplaced"/>
</dbReference>
<feature type="domain" description="Ribosomal RNA large subunit methyltransferase K/L-like methyltransferase" evidence="17">
    <location>
        <begin position="193"/>
        <end position="321"/>
    </location>
</feature>
<dbReference type="GO" id="GO:0032259">
    <property type="term" value="P:methylation"/>
    <property type="evidence" value="ECO:0007669"/>
    <property type="project" value="UniProtKB-UniRule"/>
</dbReference>
<evidence type="ECO:0000256" key="13">
    <source>
        <dbReference type="ARBA" id="ARBA00067484"/>
    </source>
</evidence>
<comment type="subcellular location">
    <subcellularLocation>
        <location evidence="1">Cytoplasm</location>
    </subcellularLocation>
</comment>
<keyword evidence="7 15" id="KW-0819">tRNA processing</keyword>
<dbReference type="AlphaFoldDB" id="A0AAJ6QNL9"/>
<feature type="compositionally biased region" description="Basic and acidic residues" evidence="16">
    <location>
        <begin position="444"/>
        <end position="459"/>
    </location>
</feature>